<dbReference type="Pfam" id="PF12239">
    <property type="entry name" value="DUF3605"/>
    <property type="match status" value="2"/>
</dbReference>
<dbReference type="STRING" id="436010.A0A166HHL3"/>
<proteinExistence type="predicted"/>
<evidence type="ECO:0000313" key="1">
    <source>
        <dbReference type="EMBL" id="KZP18866.1"/>
    </source>
</evidence>
<dbReference type="GO" id="GO:0005737">
    <property type="term" value="C:cytoplasm"/>
    <property type="evidence" value="ECO:0007669"/>
    <property type="project" value="TreeGrafter"/>
</dbReference>
<evidence type="ECO:0000313" key="2">
    <source>
        <dbReference type="Proteomes" id="UP000076532"/>
    </source>
</evidence>
<keyword evidence="2" id="KW-1185">Reference proteome</keyword>
<dbReference type="Proteomes" id="UP000076532">
    <property type="component" value="Unassembled WGS sequence"/>
</dbReference>
<dbReference type="PANTHER" id="PTHR35020:SF2">
    <property type="entry name" value="N-ACETYLGLUCOSAMINE-INDUCED PROTEIN 1"/>
    <property type="match status" value="1"/>
</dbReference>
<dbReference type="GO" id="GO:0006044">
    <property type="term" value="P:N-acetylglucosamine metabolic process"/>
    <property type="evidence" value="ECO:0007669"/>
    <property type="project" value="TreeGrafter"/>
</dbReference>
<dbReference type="PANTHER" id="PTHR35020">
    <property type="entry name" value="N-ACETYLGLUCOSAMINE-INDUCED PROTEIN 1"/>
    <property type="match status" value="1"/>
</dbReference>
<gene>
    <name evidence="1" type="ORF">FIBSPDRAFT_920249</name>
</gene>
<name>A0A166HHL3_9AGAM</name>
<reference evidence="1 2" key="1">
    <citation type="journal article" date="2016" name="Mol. Biol. Evol.">
        <title>Comparative Genomics of Early-Diverging Mushroom-Forming Fungi Provides Insights into the Origins of Lignocellulose Decay Capabilities.</title>
        <authorList>
            <person name="Nagy L.G."/>
            <person name="Riley R."/>
            <person name="Tritt A."/>
            <person name="Adam C."/>
            <person name="Daum C."/>
            <person name="Floudas D."/>
            <person name="Sun H."/>
            <person name="Yadav J.S."/>
            <person name="Pangilinan J."/>
            <person name="Larsson K.H."/>
            <person name="Matsuura K."/>
            <person name="Barry K."/>
            <person name="Labutti K."/>
            <person name="Kuo R."/>
            <person name="Ohm R.A."/>
            <person name="Bhattacharya S.S."/>
            <person name="Shirouzu T."/>
            <person name="Yoshinaga Y."/>
            <person name="Martin F.M."/>
            <person name="Grigoriev I.V."/>
            <person name="Hibbett D.S."/>
        </authorList>
    </citation>
    <scope>NUCLEOTIDE SEQUENCE [LARGE SCALE GENOMIC DNA]</scope>
    <source>
        <strain evidence="1 2">CBS 109695</strain>
    </source>
</reference>
<dbReference type="InterPro" id="IPR022036">
    <property type="entry name" value="DUF3605"/>
</dbReference>
<accession>A0A166HHL3</accession>
<sequence>MALRARSRKGEIFKACIRLTLVTTTTMTIQQGIPLGTGPPSADELRVYYPAQFTWDQLKTFINAGDLGLLKRSKSLQARYDRWIVGINAKYGSSVNYLNQYRLRWGEPDTLSALPTSLDISAYKGVKAPKHASAIDAVKPHPTLVDESDLFTSASNIPAYFMTGTPAELISIIQNDWPYSVPPEIEHTLIWTRLPIINFSKVPLQITGRLRQDGLWGFTGSDLPPPSPSTLPECLPALADWGVTMDSLISSPKASLVEEEMIKAAGSEVDEFVKKRWVEREWETSWFVNPPRLQSVPDLSHIHVFARRKSSSEMARADMGGEHNQD</sequence>
<organism evidence="1 2">
    <name type="scientific">Athelia psychrophila</name>
    <dbReference type="NCBI Taxonomy" id="1759441"/>
    <lineage>
        <taxon>Eukaryota</taxon>
        <taxon>Fungi</taxon>
        <taxon>Dikarya</taxon>
        <taxon>Basidiomycota</taxon>
        <taxon>Agaricomycotina</taxon>
        <taxon>Agaricomycetes</taxon>
        <taxon>Agaricomycetidae</taxon>
        <taxon>Atheliales</taxon>
        <taxon>Atheliaceae</taxon>
        <taxon>Athelia</taxon>
    </lineage>
</organism>
<dbReference type="OrthoDB" id="498286at2759"/>
<dbReference type="AlphaFoldDB" id="A0A166HHL3"/>
<protein>
    <submittedName>
        <fullName evidence="1">Uncharacterized protein</fullName>
    </submittedName>
</protein>
<dbReference type="EMBL" id="KV417568">
    <property type="protein sequence ID" value="KZP18866.1"/>
    <property type="molecule type" value="Genomic_DNA"/>
</dbReference>